<proteinExistence type="predicted"/>
<dbReference type="EMBL" id="HE575321">
    <property type="protein sequence ID" value="CCC92470.1"/>
    <property type="molecule type" value="Genomic_DNA"/>
</dbReference>
<name>G0USV7_TRYCI</name>
<organism evidence="1">
    <name type="scientific">Trypanosoma congolense (strain IL3000)</name>
    <dbReference type="NCBI Taxonomy" id="1068625"/>
    <lineage>
        <taxon>Eukaryota</taxon>
        <taxon>Discoba</taxon>
        <taxon>Euglenozoa</taxon>
        <taxon>Kinetoplastea</taxon>
        <taxon>Metakinetoplastina</taxon>
        <taxon>Trypanosomatida</taxon>
        <taxon>Trypanosomatidae</taxon>
        <taxon>Trypanosoma</taxon>
        <taxon>Nannomonas</taxon>
    </lineage>
</organism>
<dbReference type="AlphaFoldDB" id="G0USV7"/>
<gene>
    <name evidence="1" type="ORF">TCIL3000_8_6980</name>
</gene>
<evidence type="ECO:0000313" key="1">
    <source>
        <dbReference type="EMBL" id="CCC92470.1"/>
    </source>
</evidence>
<protein>
    <submittedName>
        <fullName evidence="1">Uncharacterized protein</fullName>
    </submittedName>
</protein>
<sequence length="271" mass="30052">MLRRNFTSSNWWGAHVPAVQFLLSITSGLWSASAWAAAFPLDKPLLDSKRVIVLLSFHPPPFFETQLTAHDVCLLRRWAVHCFPSSSVSGRGLFGATPDMTSLRCTRSEFGEMATQLAEHNGTWELRRKRGQFGGDDIVWLEGTYALARGDLDGAVEHLLVTFFLSYSECYSQPQLHFALEHPISAAELSTWMTGVCCFADERRSHFDAPIVSVSFCEELEMALWCLHQCDATQLMSAAVEGGARGNLLEVFLAGVAPFVGIKHESISLQP</sequence>
<accession>G0USV7</accession>
<reference evidence="1" key="1">
    <citation type="journal article" date="2012" name="Proc. Natl. Acad. Sci. U.S.A.">
        <title>Antigenic diversity is generated by distinct evolutionary mechanisms in African trypanosome species.</title>
        <authorList>
            <person name="Jackson A.P."/>
            <person name="Berry A."/>
            <person name="Aslett M."/>
            <person name="Allison H.C."/>
            <person name="Burton P."/>
            <person name="Vavrova-Anderson J."/>
            <person name="Brown R."/>
            <person name="Browne H."/>
            <person name="Corton N."/>
            <person name="Hauser H."/>
            <person name="Gamble J."/>
            <person name="Gilderthorp R."/>
            <person name="Marcello L."/>
            <person name="McQuillan J."/>
            <person name="Otto T.D."/>
            <person name="Quail M.A."/>
            <person name="Sanders M.J."/>
            <person name="van Tonder A."/>
            <person name="Ginger M.L."/>
            <person name="Field M.C."/>
            <person name="Barry J.D."/>
            <person name="Hertz-Fowler C."/>
            <person name="Berriman M."/>
        </authorList>
    </citation>
    <scope>NUCLEOTIDE SEQUENCE</scope>
    <source>
        <strain evidence="1">IL3000</strain>
    </source>
</reference>
<dbReference type="VEuPathDB" id="TriTrypDB:TcIL3000_8_6980"/>